<evidence type="ECO:0000313" key="8">
    <source>
        <dbReference type="EMBL" id="KAK8947999.1"/>
    </source>
</evidence>
<dbReference type="PANTHER" id="PTHR43085:SF24">
    <property type="entry name" value="FRUCTOKINASE-4-RELATED"/>
    <property type="match status" value="1"/>
</dbReference>
<protein>
    <submittedName>
        <fullName evidence="8">Fructokinase-2</fullName>
    </submittedName>
</protein>
<accession>A0ABR2LRT3</accession>
<keyword evidence="6" id="KW-0119">Carbohydrate metabolism</keyword>
<evidence type="ECO:0000256" key="5">
    <source>
        <dbReference type="ARBA" id="ARBA00022840"/>
    </source>
</evidence>
<name>A0ABR2LRT3_9ASPA</name>
<gene>
    <name evidence="8" type="primary">FRK2</name>
    <name evidence="8" type="ORF">KSP40_PGU001278</name>
</gene>
<dbReference type="Gene3D" id="3.40.1190.20">
    <property type="match status" value="1"/>
</dbReference>
<feature type="domain" description="Carbohydrate kinase PfkB" evidence="7">
    <location>
        <begin position="12"/>
        <end position="150"/>
    </location>
</feature>
<dbReference type="EMBL" id="JBBWWR010000016">
    <property type="protein sequence ID" value="KAK8947999.1"/>
    <property type="molecule type" value="Genomic_DNA"/>
</dbReference>
<dbReference type="SUPFAM" id="SSF53613">
    <property type="entry name" value="Ribokinase-like"/>
    <property type="match status" value="1"/>
</dbReference>
<keyword evidence="5" id="KW-0067">ATP-binding</keyword>
<dbReference type="InterPro" id="IPR029056">
    <property type="entry name" value="Ribokinase-like"/>
</dbReference>
<sequence length="303" mass="33377">MFYRNPSADMLLTPTELDLDLIRRALEVAKEAGVLLSYDPNLRLPLWPSAEEAKEQILSIWNYADVIKVSDVELEFLTGIDSVEDEVALTLWRPTLKLLLVTLGEKGCKYYTKDFHGAVDAYTVKQIDTTGAGDAFVGALLCKLVDDMSVLQVSCSHSMAPLFNWLEAWGALSAPYPLRLVSDCLLEKRGAVFLSVDGALALERVRRLLAESSPGACWRRACRALDEREYEGLLLKENTQGTCWSLGGERTERLLVGRVQDACWRRAHGALAGIERAGAFAGGKRAECLLEGSVRSAGGKRLV</sequence>
<evidence type="ECO:0000259" key="7">
    <source>
        <dbReference type="Pfam" id="PF00294"/>
    </source>
</evidence>
<evidence type="ECO:0000256" key="6">
    <source>
        <dbReference type="ARBA" id="ARBA00023277"/>
    </source>
</evidence>
<evidence type="ECO:0000256" key="3">
    <source>
        <dbReference type="ARBA" id="ARBA00022741"/>
    </source>
</evidence>
<keyword evidence="2" id="KW-0808">Transferase</keyword>
<dbReference type="InterPro" id="IPR011611">
    <property type="entry name" value="PfkB_dom"/>
</dbReference>
<keyword evidence="4" id="KW-0418">Kinase</keyword>
<comment type="caution">
    <text evidence="8">The sequence shown here is derived from an EMBL/GenBank/DDBJ whole genome shotgun (WGS) entry which is preliminary data.</text>
</comment>
<dbReference type="InterPro" id="IPR002173">
    <property type="entry name" value="Carboh/pur_kinase_PfkB_CS"/>
</dbReference>
<evidence type="ECO:0000256" key="2">
    <source>
        <dbReference type="ARBA" id="ARBA00022679"/>
    </source>
</evidence>
<dbReference type="PANTHER" id="PTHR43085">
    <property type="entry name" value="HEXOKINASE FAMILY MEMBER"/>
    <property type="match status" value="1"/>
</dbReference>
<evidence type="ECO:0000256" key="4">
    <source>
        <dbReference type="ARBA" id="ARBA00022777"/>
    </source>
</evidence>
<dbReference type="Pfam" id="PF00294">
    <property type="entry name" value="PfkB"/>
    <property type="match status" value="1"/>
</dbReference>
<comment type="similarity">
    <text evidence="1">Belongs to the carbohydrate kinase PfkB family.</text>
</comment>
<dbReference type="PROSITE" id="PS00584">
    <property type="entry name" value="PFKB_KINASES_2"/>
    <property type="match status" value="1"/>
</dbReference>
<reference evidence="8 9" key="1">
    <citation type="journal article" date="2022" name="Nat. Plants">
        <title>Genomes of leafy and leafless Platanthera orchids illuminate the evolution of mycoheterotrophy.</title>
        <authorList>
            <person name="Li M.H."/>
            <person name="Liu K.W."/>
            <person name="Li Z."/>
            <person name="Lu H.C."/>
            <person name="Ye Q.L."/>
            <person name="Zhang D."/>
            <person name="Wang J.Y."/>
            <person name="Li Y.F."/>
            <person name="Zhong Z.M."/>
            <person name="Liu X."/>
            <person name="Yu X."/>
            <person name="Liu D.K."/>
            <person name="Tu X.D."/>
            <person name="Liu B."/>
            <person name="Hao Y."/>
            <person name="Liao X.Y."/>
            <person name="Jiang Y.T."/>
            <person name="Sun W.H."/>
            <person name="Chen J."/>
            <person name="Chen Y.Q."/>
            <person name="Ai Y."/>
            <person name="Zhai J.W."/>
            <person name="Wu S.S."/>
            <person name="Zhou Z."/>
            <person name="Hsiao Y.Y."/>
            <person name="Wu W.L."/>
            <person name="Chen Y.Y."/>
            <person name="Lin Y.F."/>
            <person name="Hsu J.L."/>
            <person name="Li C.Y."/>
            <person name="Wang Z.W."/>
            <person name="Zhao X."/>
            <person name="Zhong W.Y."/>
            <person name="Ma X.K."/>
            <person name="Ma L."/>
            <person name="Huang J."/>
            <person name="Chen G.Z."/>
            <person name="Huang M.Z."/>
            <person name="Huang L."/>
            <person name="Peng D.H."/>
            <person name="Luo Y.B."/>
            <person name="Zou S.Q."/>
            <person name="Chen S.P."/>
            <person name="Lan S."/>
            <person name="Tsai W.C."/>
            <person name="Van de Peer Y."/>
            <person name="Liu Z.J."/>
        </authorList>
    </citation>
    <scope>NUCLEOTIDE SEQUENCE [LARGE SCALE GENOMIC DNA]</scope>
    <source>
        <strain evidence="8">Lor288</strain>
    </source>
</reference>
<evidence type="ECO:0000313" key="9">
    <source>
        <dbReference type="Proteomes" id="UP001412067"/>
    </source>
</evidence>
<keyword evidence="9" id="KW-1185">Reference proteome</keyword>
<dbReference type="InterPro" id="IPR050306">
    <property type="entry name" value="PfkB_Carbo_kinase"/>
</dbReference>
<proteinExistence type="inferred from homology"/>
<evidence type="ECO:0000256" key="1">
    <source>
        <dbReference type="ARBA" id="ARBA00010688"/>
    </source>
</evidence>
<keyword evidence="3" id="KW-0547">Nucleotide-binding</keyword>
<organism evidence="8 9">
    <name type="scientific">Platanthera guangdongensis</name>
    <dbReference type="NCBI Taxonomy" id="2320717"/>
    <lineage>
        <taxon>Eukaryota</taxon>
        <taxon>Viridiplantae</taxon>
        <taxon>Streptophyta</taxon>
        <taxon>Embryophyta</taxon>
        <taxon>Tracheophyta</taxon>
        <taxon>Spermatophyta</taxon>
        <taxon>Magnoliopsida</taxon>
        <taxon>Liliopsida</taxon>
        <taxon>Asparagales</taxon>
        <taxon>Orchidaceae</taxon>
        <taxon>Orchidoideae</taxon>
        <taxon>Orchideae</taxon>
        <taxon>Orchidinae</taxon>
        <taxon>Platanthera</taxon>
    </lineage>
</organism>
<dbReference type="Proteomes" id="UP001412067">
    <property type="component" value="Unassembled WGS sequence"/>
</dbReference>